<dbReference type="InterPro" id="IPR036046">
    <property type="entry name" value="Acylphosphatase-like_dom_sf"/>
</dbReference>
<organism evidence="1 2">
    <name type="scientific">Rhizobium leguminosarum</name>
    <dbReference type="NCBI Taxonomy" id="384"/>
    <lineage>
        <taxon>Bacteria</taxon>
        <taxon>Pseudomonadati</taxon>
        <taxon>Pseudomonadota</taxon>
        <taxon>Alphaproteobacteria</taxon>
        <taxon>Hyphomicrobiales</taxon>
        <taxon>Rhizobiaceae</taxon>
        <taxon>Rhizobium/Agrobacterium group</taxon>
        <taxon>Rhizobium</taxon>
    </lineage>
</organism>
<dbReference type="Proteomes" id="UP000290767">
    <property type="component" value="Unassembled WGS sequence"/>
</dbReference>
<reference evidence="1 2" key="1">
    <citation type="submission" date="2017-03" db="EMBL/GenBank/DDBJ databases">
        <authorList>
            <person name="Safronova V.I."/>
            <person name="Sazanova A.L."/>
            <person name="Chirak E.R."/>
        </authorList>
    </citation>
    <scope>NUCLEOTIDE SEQUENCE [LARGE SCALE GENOMIC DNA]</scope>
    <source>
        <strain evidence="1 2">Tri-43</strain>
    </source>
</reference>
<accession>A0A4V1P0B0</accession>
<evidence type="ECO:0000313" key="2">
    <source>
        <dbReference type="Proteomes" id="UP000290767"/>
    </source>
</evidence>
<name>A0A4V1P0B0_RHILE</name>
<dbReference type="AlphaFoldDB" id="A0A4V1P0B0"/>
<dbReference type="Gene3D" id="3.30.70.100">
    <property type="match status" value="1"/>
</dbReference>
<dbReference type="EMBL" id="MZMU01000018">
    <property type="protein sequence ID" value="RXT19890.1"/>
    <property type="molecule type" value="Genomic_DNA"/>
</dbReference>
<sequence length="93" mass="10311">MTEQDSSHLLERMTIVGDLEVASFVPWIRRHAAKLGLSHTISHTSPIRIELEVAGPEELIDMMEMGCSLGPIDVWVERIERTALSAKRSSAGL</sequence>
<dbReference type="RefSeq" id="WP_129421393.1">
    <property type="nucleotide sequence ID" value="NZ_MZMU01000018.1"/>
</dbReference>
<evidence type="ECO:0000313" key="1">
    <source>
        <dbReference type="EMBL" id="RXT19890.1"/>
    </source>
</evidence>
<protein>
    <submittedName>
        <fullName evidence="1">Acylphosphatase</fullName>
    </submittedName>
</protein>
<proteinExistence type="predicted"/>
<dbReference type="SUPFAM" id="SSF54975">
    <property type="entry name" value="Acylphosphatase/BLUF domain-like"/>
    <property type="match status" value="1"/>
</dbReference>
<gene>
    <name evidence="1" type="ORF">B5P46_26440</name>
</gene>
<comment type="caution">
    <text evidence="1">The sequence shown here is derived from an EMBL/GenBank/DDBJ whole genome shotgun (WGS) entry which is preliminary data.</text>
</comment>